<dbReference type="Pfam" id="PF06278">
    <property type="entry name" value="CNDH2_N"/>
    <property type="match status" value="1"/>
</dbReference>
<evidence type="ECO:0000259" key="5">
    <source>
        <dbReference type="Pfam" id="PF06278"/>
    </source>
</evidence>
<feature type="compositionally biased region" description="Basic and acidic residues" evidence="4">
    <location>
        <begin position="424"/>
        <end position="436"/>
    </location>
</feature>
<dbReference type="InterPro" id="IPR009378">
    <property type="entry name" value="H2_N"/>
</dbReference>
<dbReference type="GO" id="GO:0005634">
    <property type="term" value="C:nucleus"/>
    <property type="evidence" value="ECO:0007669"/>
    <property type="project" value="UniProtKB-SubCell"/>
</dbReference>
<dbReference type="AlphaFoldDB" id="A0A811LJK7"/>
<dbReference type="OrthoDB" id="10038475at2759"/>
<dbReference type="GO" id="GO:0010032">
    <property type="term" value="P:meiotic chromosome condensation"/>
    <property type="evidence" value="ECO:0007669"/>
    <property type="project" value="TreeGrafter"/>
</dbReference>
<evidence type="ECO:0000256" key="4">
    <source>
        <dbReference type="SAM" id="MobiDB-lite"/>
    </source>
</evidence>
<evidence type="ECO:0000256" key="1">
    <source>
        <dbReference type="ARBA" id="ARBA00004123"/>
    </source>
</evidence>
<dbReference type="GO" id="GO:0000796">
    <property type="term" value="C:condensin complex"/>
    <property type="evidence" value="ECO:0007669"/>
    <property type="project" value="TreeGrafter"/>
</dbReference>
<dbReference type="Proteomes" id="UP000614601">
    <property type="component" value="Unassembled WGS sequence"/>
</dbReference>
<evidence type="ECO:0000256" key="2">
    <source>
        <dbReference type="ARBA" id="ARBA00007844"/>
    </source>
</evidence>
<dbReference type="InterPro" id="IPR031737">
    <property type="entry name" value="CNDH2_C"/>
</dbReference>
<evidence type="ECO:0000313" key="8">
    <source>
        <dbReference type="Proteomes" id="UP000614601"/>
    </source>
</evidence>
<dbReference type="EMBL" id="CAJFDH010000006">
    <property type="protein sequence ID" value="CAD5227790.1"/>
    <property type="molecule type" value="Genomic_DNA"/>
</dbReference>
<name>A0A811LJK7_9BILA</name>
<dbReference type="GO" id="GO:0051306">
    <property type="term" value="P:mitotic sister chromatid separation"/>
    <property type="evidence" value="ECO:0007669"/>
    <property type="project" value="TreeGrafter"/>
</dbReference>
<feature type="region of interest" description="Disordered" evidence="4">
    <location>
        <begin position="421"/>
        <end position="447"/>
    </location>
</feature>
<dbReference type="PANTHER" id="PTHR14324:SF3">
    <property type="entry name" value="CONDENSIN-2 COMPLEX SUBUNIT H2"/>
    <property type="match status" value="1"/>
</dbReference>
<dbReference type="GO" id="GO:0003682">
    <property type="term" value="F:chromatin binding"/>
    <property type="evidence" value="ECO:0007669"/>
    <property type="project" value="TreeGrafter"/>
</dbReference>
<sequence>MAESADAKCIEEIRNRWKEPFLSNLLCHRLLIDDVLKHYEEIKKRRSELELKGQPSTKKVDFGSKRELKVQVKENIAHKVMATIERSQKALKAFKTILTELSKTNGKPSEQHLNFIKEQFKSNKLTQRVNMNGPKELEGLAVNYATYLNSSRELAELNEKYKGREKSVEESARLMDEDEARIARYRYLLQPIRDLSEHLDDDIYEILGVYLEKLRSDRERNVQGEDGELIKFNFSEAAVLLQSSFQLFAKKVDRLYDLVCEAYSGTVTKKKGKKSGIGDSSDETDITRRKNDFDFKVDIDSLTSSSVDLKWLLEQDKKREHKVPVKVGQLRIEGERDRLVDLPISFMPTKKTVPSQHYVKFTHGNEAMSIRQDELFAFSSVAYASNEAEQMTVLMNVAYLPLINEITHSLEPFRNMVDVPETQPEQHVESPQHVEDQPQDDYASAGGFEPEEIAPEAGMAMELPPTTTHTDISQSQAIEIGRRDTDARTLDPRPSTVMSGAIPACDSQIGMNESTRSKKRVVKNWREKIELMDDFEPLEVKRKPLQQSRTHIKRAEQQVEKRDKLIREQLAAKGIENQENSLGAYITARMFSRKLTKAGSALANLNPSLRSKQMQALNTVLYAQEKYEARILKQRKEAEKQRRKEIQAAEREKRLSQRRSGLMNESTGNGRNGPVRNSLFNGTEVDLPVDNFGVLPENDDDSADSDEEEQTAAALLAQEVNEALGDEYVDDPAEEVDIELPETQDEPAMPVGDLSRPNMEELAEFNECALEMEAEYAMFVKEHPILDQIMEDMHNGTQNQIFKSIYNYWNKTDSGKINNKGKRQIQEWNQRIANRLAEEESHKPFDIHSYGTDVINAFGEGENAVGSSKTMPQVLQGSDRYEKSRFLLATLILANCGNVEIKAVPPADGQPPTNNVTLKLLSRKRHHEVFADEQRLITG</sequence>
<dbReference type="InterPro" id="IPR031739">
    <property type="entry name" value="Ncaph2"/>
</dbReference>
<accession>A0A811LJK7</accession>
<evidence type="ECO:0000259" key="6">
    <source>
        <dbReference type="Pfam" id="PF16858"/>
    </source>
</evidence>
<feature type="compositionally biased region" description="Polar residues" evidence="4">
    <location>
        <begin position="465"/>
        <end position="477"/>
    </location>
</feature>
<feature type="compositionally biased region" description="Basic and acidic residues" evidence="4">
    <location>
        <begin position="642"/>
        <end position="655"/>
    </location>
</feature>
<comment type="subcellular location">
    <subcellularLocation>
        <location evidence="1">Nucleus</location>
    </subcellularLocation>
</comment>
<dbReference type="Pfam" id="PF16858">
    <property type="entry name" value="CNDH2_C"/>
    <property type="match status" value="1"/>
</dbReference>
<evidence type="ECO:0000313" key="7">
    <source>
        <dbReference type="EMBL" id="CAD5227790.1"/>
    </source>
</evidence>
<comment type="similarity">
    <text evidence="2">Belongs to the CND2 H2 (condensin-2 subunit 2) family.</text>
</comment>
<reference evidence="7" key="1">
    <citation type="submission" date="2020-09" db="EMBL/GenBank/DDBJ databases">
        <authorList>
            <person name="Kikuchi T."/>
        </authorList>
    </citation>
    <scope>NUCLEOTIDE SEQUENCE</scope>
    <source>
        <strain evidence="7">SH1</strain>
    </source>
</reference>
<feature type="region of interest" description="Disordered" evidence="4">
    <location>
        <begin position="642"/>
        <end position="675"/>
    </location>
</feature>
<keyword evidence="3" id="KW-0539">Nucleus</keyword>
<protein>
    <recommendedName>
        <fullName evidence="9">Condensin-2 complex subunit H2 C-terminal domain-containing protein</fullName>
    </recommendedName>
</protein>
<comment type="caution">
    <text evidence="7">The sequence shown here is derived from an EMBL/GenBank/DDBJ whole genome shotgun (WGS) entry which is preliminary data.</text>
</comment>
<feature type="region of interest" description="Disordered" evidence="4">
    <location>
        <begin position="462"/>
        <end position="502"/>
    </location>
</feature>
<feature type="domain" description="Condensin-2 complex subunit H2 C-terminal" evidence="6">
    <location>
        <begin position="805"/>
        <end position="930"/>
    </location>
</feature>
<organism evidence="7 8">
    <name type="scientific">Bursaphelenchus okinawaensis</name>
    <dbReference type="NCBI Taxonomy" id="465554"/>
    <lineage>
        <taxon>Eukaryota</taxon>
        <taxon>Metazoa</taxon>
        <taxon>Ecdysozoa</taxon>
        <taxon>Nematoda</taxon>
        <taxon>Chromadorea</taxon>
        <taxon>Rhabditida</taxon>
        <taxon>Tylenchina</taxon>
        <taxon>Tylenchomorpha</taxon>
        <taxon>Aphelenchoidea</taxon>
        <taxon>Aphelenchoididae</taxon>
        <taxon>Bursaphelenchus</taxon>
    </lineage>
</organism>
<proteinExistence type="inferred from homology"/>
<keyword evidence="8" id="KW-1185">Reference proteome</keyword>
<evidence type="ECO:0008006" key="9">
    <source>
        <dbReference type="Google" id="ProtNLM"/>
    </source>
</evidence>
<evidence type="ECO:0000256" key="3">
    <source>
        <dbReference type="ARBA" id="ARBA00023242"/>
    </source>
</evidence>
<feature type="compositionally biased region" description="Basic and acidic residues" evidence="4">
    <location>
        <begin position="480"/>
        <end position="491"/>
    </location>
</feature>
<feature type="domain" description="Condensin II complex subunit H2 N-terminal" evidence="5">
    <location>
        <begin position="184"/>
        <end position="295"/>
    </location>
</feature>
<dbReference type="PANTHER" id="PTHR14324">
    <property type="entry name" value="CONDENSIN-2 COMPLEX SUBUNIT H2"/>
    <property type="match status" value="1"/>
</dbReference>
<dbReference type="Proteomes" id="UP000783686">
    <property type="component" value="Unassembled WGS sequence"/>
</dbReference>
<gene>
    <name evidence="7" type="ORF">BOKJ2_LOCUS12349</name>
</gene>
<dbReference type="EMBL" id="CAJFCW020000006">
    <property type="protein sequence ID" value="CAG9123643.1"/>
    <property type="molecule type" value="Genomic_DNA"/>
</dbReference>